<dbReference type="PROSITE" id="PS00816">
    <property type="entry name" value="AIPM_HOMOCIT_SYNTH_2"/>
    <property type="match status" value="1"/>
</dbReference>
<dbReference type="SUPFAM" id="SSF51569">
    <property type="entry name" value="Aldolase"/>
    <property type="match status" value="1"/>
</dbReference>
<keyword evidence="4" id="KW-0432">Leucine biosynthesis</keyword>
<evidence type="ECO:0000256" key="9">
    <source>
        <dbReference type="RuleBase" id="RU003523"/>
    </source>
</evidence>
<dbReference type="Proteomes" id="UP000827138">
    <property type="component" value="Chromosome"/>
</dbReference>
<evidence type="ECO:0000256" key="1">
    <source>
        <dbReference type="ARBA" id="ARBA00004689"/>
    </source>
</evidence>
<evidence type="ECO:0000313" key="11">
    <source>
        <dbReference type="EMBL" id="QYX79581.1"/>
    </source>
</evidence>
<evidence type="ECO:0000256" key="5">
    <source>
        <dbReference type="ARBA" id="ARBA00022605"/>
    </source>
</evidence>
<accession>A0ABX8XWN2</accession>
<organism evidence="11 12">
    <name type="scientific">Streptomyces akebiae</name>
    <dbReference type="NCBI Taxonomy" id="2865673"/>
    <lineage>
        <taxon>Bacteria</taxon>
        <taxon>Bacillati</taxon>
        <taxon>Actinomycetota</taxon>
        <taxon>Actinomycetes</taxon>
        <taxon>Kitasatosporales</taxon>
        <taxon>Streptomycetaceae</taxon>
        <taxon>Streptomyces</taxon>
    </lineage>
</organism>
<keyword evidence="12" id="KW-1185">Reference proteome</keyword>
<keyword evidence="6 9" id="KW-0808">Transferase</keyword>
<dbReference type="Gene3D" id="1.10.238.260">
    <property type="match status" value="1"/>
</dbReference>
<dbReference type="Pfam" id="PF22617">
    <property type="entry name" value="HCS_D2"/>
    <property type="match status" value="1"/>
</dbReference>
<evidence type="ECO:0000256" key="4">
    <source>
        <dbReference type="ARBA" id="ARBA00022430"/>
    </source>
</evidence>
<evidence type="ECO:0000259" key="10">
    <source>
        <dbReference type="PROSITE" id="PS50991"/>
    </source>
</evidence>
<keyword evidence="5" id="KW-0028">Amino-acid biosynthesis</keyword>
<keyword evidence="8" id="KW-0100">Branched-chain amino acid biosynthesis</keyword>
<keyword evidence="7" id="KW-0464">Manganese</keyword>
<evidence type="ECO:0000256" key="8">
    <source>
        <dbReference type="ARBA" id="ARBA00023304"/>
    </source>
</evidence>
<dbReference type="PROSITE" id="PS50991">
    <property type="entry name" value="PYR_CT"/>
    <property type="match status" value="1"/>
</dbReference>
<feature type="domain" description="Pyruvate carboxyltransferase" evidence="10">
    <location>
        <begin position="10"/>
        <end position="270"/>
    </location>
</feature>
<protein>
    <recommendedName>
        <fullName evidence="3">2-isopropylmalate synthase</fullName>
        <ecNumber evidence="3">2.3.3.13</ecNumber>
    </recommendedName>
</protein>
<evidence type="ECO:0000256" key="3">
    <source>
        <dbReference type="ARBA" id="ARBA00012973"/>
    </source>
</evidence>
<dbReference type="PANTHER" id="PTHR10277:SF9">
    <property type="entry name" value="2-ISOPROPYLMALATE SYNTHASE 1, CHLOROPLASTIC-RELATED"/>
    <property type="match status" value="1"/>
</dbReference>
<gene>
    <name evidence="11" type="ORF">K1J60_26415</name>
</gene>
<comment type="pathway">
    <text evidence="1">Amino-acid biosynthesis; L-leucine biosynthesis; L-leucine from 3-methyl-2-oxobutanoate: step 1/4.</text>
</comment>
<dbReference type="InterPro" id="IPR000891">
    <property type="entry name" value="PYR_CT"/>
</dbReference>
<evidence type="ECO:0000256" key="2">
    <source>
        <dbReference type="ARBA" id="ARBA00009396"/>
    </source>
</evidence>
<sequence>MQQETSVRRVSVFDTTLRDGEQAPANAMRPEDKLDLALRIEALGVDSIETGFPASSPSEFQATRLIARHLTTAKFVTFCRAVRSDIETAVEAGGVDNHEVQVMATGSDLHLRHKRQITRKEAVDEVVDAVAFARGLGVTSVSVPIEDASRGEHDLLRDITVSAVEAGADCFVIGDTSGCLTPEEYGDLIAAFREWAPSPVRISTHCHNDFGLALANAVAGLRAGADEVQATLGGIGERAGNTALEEIAALLAYKGEQLGLRTDIRTEGMYEAYTALRNVIRLEEPRNKAIFGTYAFGTAAGVHQQGVLRNPATYEYVEPARFGRQRSILIGRHSGRSVLRHLLDGIGVEVSEEKLTELYRAHVEERVGGDCEELSVVRERLARELAVTPATATGV</sequence>
<dbReference type="PROSITE" id="PS00815">
    <property type="entry name" value="AIPM_HOMOCIT_SYNTH_1"/>
    <property type="match status" value="1"/>
</dbReference>
<dbReference type="PANTHER" id="PTHR10277">
    <property type="entry name" value="HOMOCITRATE SYNTHASE-RELATED"/>
    <property type="match status" value="1"/>
</dbReference>
<dbReference type="InterPro" id="IPR050073">
    <property type="entry name" value="2-IPM_HCS-like"/>
</dbReference>
<dbReference type="InterPro" id="IPR002034">
    <property type="entry name" value="AIPM/Hcit_synth_CS"/>
</dbReference>
<comment type="similarity">
    <text evidence="2">Belongs to the alpha-IPM synthase/homocitrate synthase family. LeuA type 1 subfamily.</text>
</comment>
<evidence type="ECO:0000256" key="6">
    <source>
        <dbReference type="ARBA" id="ARBA00022679"/>
    </source>
</evidence>
<evidence type="ECO:0000256" key="7">
    <source>
        <dbReference type="ARBA" id="ARBA00023211"/>
    </source>
</evidence>
<name>A0ABX8XWN2_9ACTN</name>
<reference evidence="11 12" key="1">
    <citation type="submission" date="2021-08" db="EMBL/GenBank/DDBJ databases">
        <authorList>
            <person name="Ping M."/>
        </authorList>
    </citation>
    <scope>NUCLEOTIDE SEQUENCE [LARGE SCALE GENOMIC DNA]</scope>
    <source>
        <strain evidence="11 12">MG28</strain>
    </source>
</reference>
<dbReference type="EC" id="2.3.3.13" evidence="3"/>
<dbReference type="InterPro" id="IPR013785">
    <property type="entry name" value="Aldolase_TIM"/>
</dbReference>
<keyword evidence="11" id="KW-0670">Pyruvate</keyword>
<dbReference type="Gene3D" id="3.20.20.70">
    <property type="entry name" value="Aldolase class I"/>
    <property type="match status" value="1"/>
</dbReference>
<dbReference type="EMBL" id="CP080647">
    <property type="protein sequence ID" value="QYX79581.1"/>
    <property type="molecule type" value="Genomic_DNA"/>
</dbReference>
<dbReference type="Pfam" id="PF00682">
    <property type="entry name" value="HMGL-like"/>
    <property type="match status" value="1"/>
</dbReference>
<evidence type="ECO:0000313" key="12">
    <source>
        <dbReference type="Proteomes" id="UP000827138"/>
    </source>
</evidence>
<proteinExistence type="inferred from homology"/>
<dbReference type="RefSeq" id="WP_220648365.1">
    <property type="nucleotide sequence ID" value="NZ_CP080647.1"/>
</dbReference>
<dbReference type="InterPro" id="IPR054691">
    <property type="entry name" value="LeuA/HCS_post-cat"/>
</dbReference>